<dbReference type="InterPro" id="IPR009739">
    <property type="entry name" value="LprI-like_N"/>
</dbReference>
<evidence type="ECO:0000259" key="2">
    <source>
        <dbReference type="Pfam" id="PF07007"/>
    </source>
</evidence>
<comment type="caution">
    <text evidence="3">The sequence shown here is derived from an EMBL/GenBank/DDBJ whole genome shotgun (WGS) entry which is preliminary data.</text>
</comment>
<organism evidence="3 4">
    <name type="scientific">Burkholderia ubonensis</name>
    <dbReference type="NCBI Taxonomy" id="101571"/>
    <lineage>
        <taxon>Bacteria</taxon>
        <taxon>Pseudomonadati</taxon>
        <taxon>Pseudomonadota</taxon>
        <taxon>Betaproteobacteria</taxon>
        <taxon>Burkholderiales</taxon>
        <taxon>Burkholderiaceae</taxon>
        <taxon>Burkholderia</taxon>
        <taxon>Burkholderia cepacia complex</taxon>
    </lineage>
</organism>
<accession>A0A1R1JAP0</accession>
<feature type="chain" id="PRO_5012119222" description="Lysozyme inhibitor LprI-like N-terminal domain-containing protein" evidence="1">
    <location>
        <begin position="27"/>
        <end position="142"/>
    </location>
</feature>
<reference evidence="3 4" key="1">
    <citation type="submission" date="2017-01" db="EMBL/GenBank/DDBJ databases">
        <title>Phylogeographic, genomic and meropenem susceptibility analysis of Burkholderia ubonensis.</title>
        <authorList>
            <person name="Price E.P."/>
            <person name="Sarovich D.S."/>
            <person name="Webb J.R."/>
            <person name="Hall C.M."/>
            <person name="Sahl J.W."/>
            <person name="Kaestli M."/>
            <person name="Mayo M."/>
            <person name="Harrington G."/>
            <person name="Baker A.L."/>
            <person name="Sidak-Loftis L.C."/>
            <person name="Lummis M."/>
            <person name="Schupp J.M."/>
            <person name="Gillece J.D."/>
            <person name="Tuanyok A."/>
            <person name="Warner J."/>
            <person name="Busch J.D."/>
            <person name="Keim P."/>
            <person name="Currie B.J."/>
            <person name="Wagner D.M."/>
        </authorList>
    </citation>
    <scope>NUCLEOTIDE SEQUENCE [LARGE SCALE GENOMIC DNA]</scope>
    <source>
        <strain evidence="3 4">A21</strain>
    </source>
</reference>
<protein>
    <recommendedName>
        <fullName evidence="2">Lysozyme inhibitor LprI-like N-terminal domain-containing protein</fullName>
    </recommendedName>
</protein>
<feature type="domain" description="Lysozyme inhibitor LprI-like N-terminal" evidence="2">
    <location>
        <begin position="45"/>
        <end position="130"/>
    </location>
</feature>
<name>A0A1R1JAP0_9BURK</name>
<dbReference type="Pfam" id="PF07007">
    <property type="entry name" value="LprI"/>
    <property type="match status" value="1"/>
</dbReference>
<dbReference type="AlphaFoldDB" id="A0A1R1JAP0"/>
<dbReference type="Gene3D" id="1.20.1270.180">
    <property type="match status" value="1"/>
</dbReference>
<evidence type="ECO:0000313" key="3">
    <source>
        <dbReference type="EMBL" id="OMG72239.1"/>
    </source>
</evidence>
<sequence length="142" mass="15977">MSEVTMRLLFSVGAVFCLMFSENIFAADCNHPPGDAGYEGTKINYQCAERDRRAADSKLNQAYKKLLGALKDDPDSGLIPRTQIVSAQRTWVAFRDAECDFRTSVSGGAHQWLIVNHARCLAELTEQRTMVLEDYLKRAQDE</sequence>
<evidence type="ECO:0000313" key="4">
    <source>
        <dbReference type="Proteomes" id="UP000187194"/>
    </source>
</evidence>
<keyword evidence="1" id="KW-0732">Signal</keyword>
<dbReference type="Proteomes" id="UP000187194">
    <property type="component" value="Unassembled WGS sequence"/>
</dbReference>
<feature type="signal peptide" evidence="1">
    <location>
        <begin position="1"/>
        <end position="26"/>
    </location>
</feature>
<dbReference type="EMBL" id="MTJZ01000019">
    <property type="protein sequence ID" value="OMG72239.1"/>
    <property type="molecule type" value="Genomic_DNA"/>
</dbReference>
<proteinExistence type="predicted"/>
<gene>
    <name evidence="3" type="ORF">BW685_17030</name>
</gene>
<evidence type="ECO:0000256" key="1">
    <source>
        <dbReference type="SAM" id="SignalP"/>
    </source>
</evidence>
<dbReference type="RefSeq" id="WP_076478280.1">
    <property type="nucleotide sequence ID" value="NZ_MTJZ01000019.1"/>
</dbReference>